<evidence type="ECO:0000256" key="6">
    <source>
        <dbReference type="ARBA" id="ARBA00022723"/>
    </source>
</evidence>
<dbReference type="SMART" id="SM00184">
    <property type="entry name" value="RING"/>
    <property type="match status" value="1"/>
</dbReference>
<dbReference type="PANTHER" id="PTHR11210">
    <property type="entry name" value="RING BOX"/>
    <property type="match status" value="1"/>
</dbReference>
<dbReference type="CDD" id="cd16456">
    <property type="entry name" value="RING-H2_APC11"/>
    <property type="match status" value="1"/>
</dbReference>
<evidence type="ECO:0000256" key="5">
    <source>
        <dbReference type="ARBA" id="ARBA00022618"/>
    </source>
</evidence>
<name>A0A3M7MEZ7_9PLEO</name>
<dbReference type="EMBL" id="KE747836">
    <property type="protein sequence ID" value="RMZ72949.1"/>
    <property type="molecule type" value="Genomic_DNA"/>
</dbReference>
<evidence type="ECO:0000313" key="17">
    <source>
        <dbReference type="Proteomes" id="UP000265663"/>
    </source>
</evidence>
<proteinExistence type="inferred from homology"/>
<dbReference type="GO" id="GO:0061630">
    <property type="term" value="F:ubiquitin protein ligase activity"/>
    <property type="evidence" value="ECO:0007669"/>
    <property type="project" value="InterPro"/>
</dbReference>
<dbReference type="Pfam" id="PF12861">
    <property type="entry name" value="zf-ANAPC11"/>
    <property type="match status" value="1"/>
</dbReference>
<gene>
    <name evidence="16" type="ORF">GMOD_00009734</name>
</gene>
<dbReference type="InterPro" id="IPR051031">
    <property type="entry name" value="RING-box_E3_Ubiquitin_Ligase"/>
</dbReference>
<feature type="compositionally biased region" description="Basic and acidic residues" evidence="14">
    <location>
        <begin position="361"/>
        <end position="384"/>
    </location>
</feature>
<dbReference type="InterPro" id="IPR013083">
    <property type="entry name" value="Znf_RING/FYVE/PHD"/>
</dbReference>
<keyword evidence="5" id="KW-0132">Cell division</keyword>
<evidence type="ECO:0000256" key="3">
    <source>
        <dbReference type="ARBA" id="ARBA00009273"/>
    </source>
</evidence>
<feature type="region of interest" description="Disordered" evidence="14">
    <location>
        <begin position="85"/>
        <end position="168"/>
    </location>
</feature>
<organism evidence="16 17">
    <name type="scientific">Pyrenophora seminiperda CCB06</name>
    <dbReference type="NCBI Taxonomy" id="1302712"/>
    <lineage>
        <taxon>Eukaryota</taxon>
        <taxon>Fungi</taxon>
        <taxon>Dikarya</taxon>
        <taxon>Ascomycota</taxon>
        <taxon>Pezizomycotina</taxon>
        <taxon>Dothideomycetes</taxon>
        <taxon>Pleosporomycetidae</taxon>
        <taxon>Pleosporales</taxon>
        <taxon>Pleosporineae</taxon>
        <taxon>Pleosporaceae</taxon>
        <taxon>Pyrenophora</taxon>
    </lineage>
</organism>
<dbReference type="GO" id="GO:0008270">
    <property type="term" value="F:zinc ion binding"/>
    <property type="evidence" value="ECO:0007669"/>
    <property type="project" value="UniProtKB-KW"/>
</dbReference>
<evidence type="ECO:0000256" key="2">
    <source>
        <dbReference type="ARBA" id="ARBA00004906"/>
    </source>
</evidence>
<feature type="region of interest" description="Disordered" evidence="14">
    <location>
        <begin position="212"/>
        <end position="249"/>
    </location>
</feature>
<dbReference type="InterPro" id="IPR024991">
    <property type="entry name" value="RING-H2_APC11"/>
</dbReference>
<evidence type="ECO:0000256" key="9">
    <source>
        <dbReference type="ARBA" id="ARBA00022786"/>
    </source>
</evidence>
<comment type="similarity">
    <text evidence="3">Belongs to the RING-box family.</text>
</comment>
<evidence type="ECO:0000256" key="11">
    <source>
        <dbReference type="ARBA" id="ARBA00023242"/>
    </source>
</evidence>
<dbReference type="Gene3D" id="3.30.40.10">
    <property type="entry name" value="Zinc/RING finger domain, C3HC4 (zinc finger)"/>
    <property type="match status" value="1"/>
</dbReference>
<evidence type="ECO:0000256" key="12">
    <source>
        <dbReference type="ARBA" id="ARBA00023306"/>
    </source>
</evidence>
<dbReference type="InterPro" id="IPR001841">
    <property type="entry name" value="Znf_RING"/>
</dbReference>
<comment type="pathway">
    <text evidence="2">Protein modification; protein ubiquitination.</text>
</comment>
<accession>A0A3M7MEZ7</accession>
<dbReference type="SUPFAM" id="SSF57850">
    <property type="entry name" value="RING/U-box"/>
    <property type="match status" value="1"/>
</dbReference>
<dbReference type="AlphaFoldDB" id="A0A3M7MEZ7"/>
<dbReference type="GO" id="GO:0051301">
    <property type="term" value="P:cell division"/>
    <property type="evidence" value="ECO:0007669"/>
    <property type="project" value="UniProtKB-KW"/>
</dbReference>
<evidence type="ECO:0000256" key="4">
    <source>
        <dbReference type="ARBA" id="ARBA00013928"/>
    </source>
</evidence>
<keyword evidence="8" id="KW-0498">Mitosis</keyword>
<keyword evidence="6" id="KW-0479">Metal-binding</keyword>
<comment type="subcellular location">
    <subcellularLocation>
        <location evidence="1">Nucleus</location>
    </subcellularLocation>
</comment>
<evidence type="ECO:0000313" key="16">
    <source>
        <dbReference type="EMBL" id="RMZ72949.1"/>
    </source>
</evidence>
<dbReference type="GO" id="GO:0097602">
    <property type="term" value="F:cullin family protein binding"/>
    <property type="evidence" value="ECO:0007669"/>
    <property type="project" value="InterPro"/>
</dbReference>
<evidence type="ECO:0000259" key="15">
    <source>
        <dbReference type="PROSITE" id="PS50089"/>
    </source>
</evidence>
<evidence type="ECO:0000256" key="7">
    <source>
        <dbReference type="ARBA" id="ARBA00022771"/>
    </source>
</evidence>
<keyword evidence="17" id="KW-1185">Reference proteome</keyword>
<evidence type="ECO:0000256" key="13">
    <source>
        <dbReference type="PROSITE-ProRule" id="PRU00175"/>
    </source>
</evidence>
<evidence type="ECO:0000256" key="1">
    <source>
        <dbReference type="ARBA" id="ARBA00004123"/>
    </source>
</evidence>
<feature type="compositionally biased region" description="Low complexity" evidence="14">
    <location>
        <begin position="106"/>
        <end position="117"/>
    </location>
</feature>
<evidence type="ECO:0000256" key="14">
    <source>
        <dbReference type="SAM" id="MobiDB-lite"/>
    </source>
</evidence>
<keyword evidence="7 13" id="KW-0863">Zinc-finger</keyword>
<keyword evidence="11" id="KW-0539">Nucleus</keyword>
<dbReference type="GO" id="GO:0031145">
    <property type="term" value="P:anaphase-promoting complex-dependent catabolic process"/>
    <property type="evidence" value="ECO:0007669"/>
    <property type="project" value="InterPro"/>
</dbReference>
<evidence type="ECO:0000256" key="10">
    <source>
        <dbReference type="ARBA" id="ARBA00022833"/>
    </source>
</evidence>
<dbReference type="GO" id="GO:0005680">
    <property type="term" value="C:anaphase-promoting complex"/>
    <property type="evidence" value="ECO:0007669"/>
    <property type="project" value="InterPro"/>
</dbReference>
<evidence type="ECO:0000256" key="8">
    <source>
        <dbReference type="ARBA" id="ARBA00022776"/>
    </source>
</evidence>
<dbReference type="PROSITE" id="PS50089">
    <property type="entry name" value="ZF_RING_2"/>
    <property type="match status" value="1"/>
</dbReference>
<dbReference type="OrthoDB" id="1681166at2759"/>
<sequence>MKVTIREWNAVAAWHWDMPDDDVCGICRNPYDSTCSKCKFPGDECPLLLGECNHSFHMHCIISWLRQDSSQEKCPMCRQPFKSKSQVAPTAIATPGQTQEPERSSTPRSNPSPRSNSLQRAQVPPDDAIPEQRQPGDALEVGVHDDDDLPYPEPSSEQPLLPPPNFRPFFTLIEDTPSGEHYHPYVHYVFADDDPTILTAASLRGLGLDDMSYLPQDAQSSGERQRTEGSEQGDEQGSPVESPLPPPIPGVKEHYLIIDVGVDGRTIVDAQSLSSEWQITDTAVRIAPSFDEDSPDQGYMLRIEGVKIPRKNKGKGKGQAGQNKLDEARNKQGDIFAALDALAQGIEEDLDVAGKMTSARRRGDDSTVADVRGDEVEKTVGDER</sequence>
<feature type="region of interest" description="Disordered" evidence="14">
    <location>
        <begin position="356"/>
        <end position="384"/>
    </location>
</feature>
<protein>
    <recommendedName>
        <fullName evidence="4">Anaphase-promoting complex subunit 11</fullName>
    </recommendedName>
</protein>
<feature type="domain" description="RING-type" evidence="15">
    <location>
        <begin position="24"/>
        <end position="78"/>
    </location>
</feature>
<dbReference type="FunFam" id="3.30.40.10:FF:000111">
    <property type="entry name" value="Anaphase-promoting complex subunit 11"/>
    <property type="match status" value="1"/>
</dbReference>
<dbReference type="Proteomes" id="UP000265663">
    <property type="component" value="Unassembled WGS sequence"/>
</dbReference>
<keyword evidence="10" id="KW-0862">Zinc</keyword>
<keyword evidence="9" id="KW-0833">Ubl conjugation pathway</keyword>
<keyword evidence="12" id="KW-0131">Cell cycle</keyword>
<reference evidence="16 17" key="1">
    <citation type="journal article" date="2014" name="PLoS ONE">
        <title>De novo Genome Assembly of the Fungal Plant Pathogen Pyrenophora semeniperda.</title>
        <authorList>
            <person name="Soliai M.M."/>
            <person name="Meyer S.E."/>
            <person name="Udall J.A."/>
            <person name="Elzinga D.E."/>
            <person name="Hermansen R.A."/>
            <person name="Bodily P.M."/>
            <person name="Hart A.A."/>
            <person name="Coleman C.E."/>
        </authorList>
    </citation>
    <scope>NUCLEOTIDE SEQUENCE [LARGE SCALE GENOMIC DNA]</scope>
    <source>
        <strain evidence="16 17">CCB06</strain>
        <tissue evidence="16">Mycelium</tissue>
    </source>
</reference>